<proteinExistence type="predicted"/>
<evidence type="ECO:0000313" key="2">
    <source>
        <dbReference type="WBParaSite" id="L893_g14901.t1"/>
    </source>
</evidence>
<accession>A0A1I7YD27</accession>
<keyword evidence="1" id="KW-1185">Reference proteome</keyword>
<dbReference type="WBParaSite" id="L893_g14901.t1">
    <property type="protein sequence ID" value="L893_g14901.t1"/>
    <property type="gene ID" value="L893_g14901"/>
</dbReference>
<protein>
    <submittedName>
        <fullName evidence="2">Secreted protein</fullName>
    </submittedName>
</protein>
<organism evidence="1 2">
    <name type="scientific">Steinernema glaseri</name>
    <dbReference type="NCBI Taxonomy" id="37863"/>
    <lineage>
        <taxon>Eukaryota</taxon>
        <taxon>Metazoa</taxon>
        <taxon>Ecdysozoa</taxon>
        <taxon>Nematoda</taxon>
        <taxon>Chromadorea</taxon>
        <taxon>Rhabditida</taxon>
        <taxon>Tylenchina</taxon>
        <taxon>Panagrolaimomorpha</taxon>
        <taxon>Strongyloidoidea</taxon>
        <taxon>Steinernematidae</taxon>
        <taxon>Steinernema</taxon>
    </lineage>
</organism>
<dbReference type="Proteomes" id="UP000095287">
    <property type="component" value="Unplaced"/>
</dbReference>
<name>A0A1I7YD27_9BILA</name>
<evidence type="ECO:0000313" key="1">
    <source>
        <dbReference type="Proteomes" id="UP000095287"/>
    </source>
</evidence>
<dbReference type="AlphaFoldDB" id="A0A1I7YD27"/>
<sequence>MGVCSPTPLGLLYTTCLGLSPASQALITLEKARSNKFSFLPNRVGQIEWKNNVYESEPIEFGFSRFVPCPHLYQAR</sequence>
<reference evidence="2" key="1">
    <citation type="submission" date="2016-11" db="UniProtKB">
        <authorList>
            <consortium name="WormBaseParasite"/>
        </authorList>
    </citation>
    <scope>IDENTIFICATION</scope>
</reference>